<feature type="compositionally biased region" description="Acidic residues" evidence="7">
    <location>
        <begin position="178"/>
        <end position="188"/>
    </location>
</feature>
<evidence type="ECO:0000256" key="5">
    <source>
        <dbReference type="ARBA" id="ARBA00034489"/>
    </source>
</evidence>
<dbReference type="Pfam" id="PF03942">
    <property type="entry name" value="DTW"/>
    <property type="match status" value="1"/>
</dbReference>
<evidence type="ECO:0000256" key="8">
    <source>
        <dbReference type="SAM" id="SignalP"/>
    </source>
</evidence>
<keyword evidence="8" id="KW-0732">Signal</keyword>
<feature type="compositionally biased region" description="Low complexity" evidence="7">
    <location>
        <begin position="27"/>
        <end position="39"/>
    </location>
</feature>
<evidence type="ECO:0000256" key="2">
    <source>
        <dbReference type="ARBA" id="ARBA00022679"/>
    </source>
</evidence>
<accession>A0A6S8UJW5</accession>
<comment type="catalytic activity">
    <reaction evidence="6">
        <text>a uridine in tRNA + S-adenosyl-L-methionine = a 3-[(3S)-3-amino-3-carboxypropyl]uridine in tRNA + S-methyl-5'-thioadenosine + H(+)</text>
        <dbReference type="Rhea" id="RHEA:62432"/>
        <dbReference type="Rhea" id="RHEA-COMP:13339"/>
        <dbReference type="Rhea" id="RHEA-COMP:16092"/>
        <dbReference type="ChEBI" id="CHEBI:15378"/>
        <dbReference type="ChEBI" id="CHEBI:17509"/>
        <dbReference type="ChEBI" id="CHEBI:59789"/>
        <dbReference type="ChEBI" id="CHEBI:65315"/>
        <dbReference type="ChEBI" id="CHEBI:82930"/>
        <dbReference type="EC" id="2.5.1.25"/>
    </reaction>
</comment>
<dbReference type="PANTHER" id="PTHR21392:SF0">
    <property type="entry name" value="TRNA-URIDINE AMINOCARBOXYPROPYLTRANSFERASE 2"/>
    <property type="match status" value="1"/>
</dbReference>
<comment type="similarity">
    <text evidence="5">Belongs to the TDD superfamily. DTWD2 family.</text>
</comment>
<proteinExistence type="inferred from homology"/>
<feature type="region of interest" description="Disordered" evidence="7">
    <location>
        <begin position="27"/>
        <end position="70"/>
    </location>
</feature>
<feature type="region of interest" description="Disordered" evidence="7">
    <location>
        <begin position="167"/>
        <end position="190"/>
    </location>
</feature>
<dbReference type="InterPro" id="IPR039262">
    <property type="entry name" value="DTWD2/TAPT"/>
</dbReference>
<organism evidence="10">
    <name type="scientific">Chaetoceros debilis</name>
    <dbReference type="NCBI Taxonomy" id="122233"/>
    <lineage>
        <taxon>Eukaryota</taxon>
        <taxon>Sar</taxon>
        <taxon>Stramenopiles</taxon>
        <taxon>Ochrophyta</taxon>
        <taxon>Bacillariophyta</taxon>
        <taxon>Coscinodiscophyceae</taxon>
        <taxon>Chaetocerotophycidae</taxon>
        <taxon>Chaetocerotales</taxon>
        <taxon>Chaetocerotaceae</taxon>
        <taxon>Chaetoceros</taxon>
    </lineage>
</organism>
<dbReference type="SMART" id="SM01144">
    <property type="entry name" value="DTW"/>
    <property type="match status" value="1"/>
</dbReference>
<dbReference type="PANTHER" id="PTHR21392">
    <property type="entry name" value="TRNA-URIDINE AMINOCARBOXYPROPYLTRANSFERASE 2"/>
    <property type="match status" value="1"/>
</dbReference>
<dbReference type="GO" id="GO:0008033">
    <property type="term" value="P:tRNA processing"/>
    <property type="evidence" value="ECO:0007669"/>
    <property type="project" value="UniProtKB-KW"/>
</dbReference>
<dbReference type="GO" id="GO:0016432">
    <property type="term" value="F:tRNA-uridine aminocarboxypropyltransferase activity"/>
    <property type="evidence" value="ECO:0007669"/>
    <property type="project" value="UniProtKB-EC"/>
</dbReference>
<evidence type="ECO:0000256" key="7">
    <source>
        <dbReference type="SAM" id="MobiDB-lite"/>
    </source>
</evidence>
<dbReference type="EC" id="2.5.1.25" evidence="1"/>
<dbReference type="InterPro" id="IPR005636">
    <property type="entry name" value="DTW"/>
</dbReference>
<feature type="compositionally biased region" description="Basic and acidic residues" evidence="7">
    <location>
        <begin position="55"/>
        <end position="64"/>
    </location>
</feature>
<evidence type="ECO:0000259" key="9">
    <source>
        <dbReference type="SMART" id="SM01144"/>
    </source>
</evidence>
<feature type="domain" description="DTW" evidence="9">
    <location>
        <begin position="69"/>
        <end position="207"/>
    </location>
</feature>
<keyword evidence="4" id="KW-0819">tRNA processing</keyword>
<protein>
    <recommendedName>
        <fullName evidence="1">tRNA-uridine aminocarboxypropyltransferase</fullName>
        <ecNumber evidence="1">2.5.1.25</ecNumber>
    </recommendedName>
</protein>
<keyword evidence="2" id="KW-0808">Transferase</keyword>
<evidence type="ECO:0000256" key="3">
    <source>
        <dbReference type="ARBA" id="ARBA00022691"/>
    </source>
</evidence>
<evidence type="ECO:0000256" key="4">
    <source>
        <dbReference type="ARBA" id="ARBA00022694"/>
    </source>
</evidence>
<keyword evidence="3" id="KW-0949">S-adenosyl-L-methionine</keyword>
<evidence type="ECO:0000256" key="1">
    <source>
        <dbReference type="ARBA" id="ARBA00012386"/>
    </source>
</evidence>
<evidence type="ECO:0000256" key="6">
    <source>
        <dbReference type="ARBA" id="ARBA00048718"/>
    </source>
</evidence>
<dbReference type="AlphaFoldDB" id="A0A6S8UJW5"/>
<gene>
    <name evidence="10" type="ORF">CDEB00056_LOCUS8571</name>
</gene>
<feature type="chain" id="PRO_5030159467" description="tRNA-uridine aminocarboxypropyltransferase" evidence="8">
    <location>
        <begin position="26"/>
        <end position="209"/>
    </location>
</feature>
<dbReference type="EMBL" id="HBIO01011025">
    <property type="protein sequence ID" value="CAE0463730.1"/>
    <property type="molecule type" value="Transcribed_RNA"/>
</dbReference>
<feature type="signal peptide" evidence="8">
    <location>
        <begin position="1"/>
        <end position="25"/>
    </location>
</feature>
<name>A0A6S8UJW5_9STRA</name>
<evidence type="ECO:0000313" key="10">
    <source>
        <dbReference type="EMBL" id="CAE0463730.1"/>
    </source>
</evidence>
<sequence length="209" mass="22913">MIDSRFQTLVGTLLLLFSFLQEATSLSTTSSSTPTPQTTDKPKYDKNKIASSVAKAERREKERNSSLNPRTLCERCSRPPILCICESLPDALVSTSTHVLILQHPREFRRKTLSTVPLMPLVLENCTIKRGYNFEPEDLELVQDCIARGKKPLMLFPGKTAISLDGSNNKGDGCGSDGDGDGDVDVDDTFPLPRARKLSVSGKVGKAEN</sequence>
<reference evidence="10" key="1">
    <citation type="submission" date="2021-01" db="EMBL/GenBank/DDBJ databases">
        <authorList>
            <person name="Corre E."/>
            <person name="Pelletier E."/>
            <person name="Niang G."/>
            <person name="Scheremetjew M."/>
            <person name="Finn R."/>
            <person name="Kale V."/>
            <person name="Holt S."/>
            <person name="Cochrane G."/>
            <person name="Meng A."/>
            <person name="Brown T."/>
            <person name="Cohen L."/>
        </authorList>
    </citation>
    <scope>NUCLEOTIDE SEQUENCE</scope>
    <source>
        <strain evidence="10">MM31A-1</strain>
    </source>
</reference>